<evidence type="ECO:0000256" key="4">
    <source>
        <dbReference type="PROSITE-ProRule" id="PRU00520"/>
    </source>
</evidence>
<sequence length="92" mass="10400">MPTVYLLIKGKVQGVFYRATAKEEADQLQLTGWIKNTEEGHVEAVASGSQYALDQFISWCKKGPRKAEVSEVEIKTLPEETFEQFSILRGSY</sequence>
<evidence type="ECO:0000313" key="7">
    <source>
        <dbReference type="EMBL" id="ANE52708.1"/>
    </source>
</evidence>
<evidence type="ECO:0000259" key="6">
    <source>
        <dbReference type="PROSITE" id="PS51160"/>
    </source>
</evidence>
<keyword evidence="8" id="KW-1185">Reference proteome</keyword>
<dbReference type="Pfam" id="PF00708">
    <property type="entry name" value="Acylphosphatase"/>
    <property type="match status" value="1"/>
</dbReference>
<dbReference type="InterPro" id="IPR020456">
    <property type="entry name" value="Acylphosphatase"/>
</dbReference>
<evidence type="ECO:0000256" key="3">
    <source>
        <dbReference type="ARBA" id="ARBA00047645"/>
    </source>
</evidence>
<dbReference type="InterPro" id="IPR001792">
    <property type="entry name" value="Acylphosphatase-like_dom"/>
</dbReference>
<feature type="active site" evidence="4">
    <location>
        <position position="36"/>
    </location>
</feature>
<evidence type="ECO:0000256" key="2">
    <source>
        <dbReference type="ARBA" id="ARBA00012150"/>
    </source>
</evidence>
<keyword evidence="4" id="KW-0378">Hydrolase</keyword>
<dbReference type="PRINTS" id="PR00112">
    <property type="entry name" value="ACYLPHPHTASE"/>
</dbReference>
<dbReference type="STRING" id="1492898.SY85_21745"/>
<protein>
    <recommendedName>
        <fullName evidence="2 4">acylphosphatase</fullName>
        <ecNumber evidence="2 4">3.6.1.7</ecNumber>
    </recommendedName>
</protein>
<dbReference type="PANTHER" id="PTHR47268">
    <property type="entry name" value="ACYLPHOSPHATASE"/>
    <property type="match status" value="1"/>
</dbReference>
<feature type="domain" description="Acylphosphatase-like" evidence="6">
    <location>
        <begin position="3"/>
        <end position="89"/>
    </location>
</feature>
<dbReference type="RefSeq" id="WP_066407674.1">
    <property type="nucleotide sequence ID" value="NZ_CP011390.1"/>
</dbReference>
<name>A0A172U0K2_9BACT</name>
<feature type="active site" evidence="4">
    <location>
        <position position="18"/>
    </location>
</feature>
<comment type="similarity">
    <text evidence="1 5">Belongs to the acylphosphatase family.</text>
</comment>
<evidence type="ECO:0000313" key="8">
    <source>
        <dbReference type="Proteomes" id="UP000077177"/>
    </source>
</evidence>
<evidence type="ECO:0000256" key="5">
    <source>
        <dbReference type="RuleBase" id="RU004168"/>
    </source>
</evidence>
<reference evidence="8" key="1">
    <citation type="submission" date="2015-01" db="EMBL/GenBank/DDBJ databases">
        <title>Flavisolibacter sp./LCS9/ whole genome sequencing.</title>
        <authorList>
            <person name="Kim M.K."/>
            <person name="Srinivasan S."/>
            <person name="Lee J.-J."/>
        </authorList>
    </citation>
    <scope>NUCLEOTIDE SEQUENCE [LARGE SCALE GENOMIC DNA]</scope>
    <source>
        <strain evidence="8">LCS9</strain>
    </source>
</reference>
<dbReference type="OrthoDB" id="9808093at2"/>
<dbReference type="AlphaFoldDB" id="A0A172U0K2"/>
<evidence type="ECO:0000256" key="1">
    <source>
        <dbReference type="ARBA" id="ARBA00005614"/>
    </source>
</evidence>
<dbReference type="EC" id="3.6.1.7" evidence="2 4"/>
<dbReference type="KEGG" id="fla:SY85_21745"/>
<organism evidence="7 8">
    <name type="scientific">Flavisolibacter tropicus</name>
    <dbReference type="NCBI Taxonomy" id="1492898"/>
    <lineage>
        <taxon>Bacteria</taxon>
        <taxon>Pseudomonadati</taxon>
        <taxon>Bacteroidota</taxon>
        <taxon>Chitinophagia</taxon>
        <taxon>Chitinophagales</taxon>
        <taxon>Chitinophagaceae</taxon>
        <taxon>Flavisolibacter</taxon>
    </lineage>
</organism>
<dbReference type="PANTHER" id="PTHR47268:SF4">
    <property type="entry name" value="ACYLPHOSPHATASE"/>
    <property type="match status" value="1"/>
</dbReference>
<dbReference type="Proteomes" id="UP000077177">
    <property type="component" value="Chromosome"/>
</dbReference>
<dbReference type="PROSITE" id="PS51160">
    <property type="entry name" value="ACYLPHOSPHATASE_3"/>
    <property type="match status" value="1"/>
</dbReference>
<dbReference type="InterPro" id="IPR036046">
    <property type="entry name" value="Acylphosphatase-like_dom_sf"/>
</dbReference>
<dbReference type="Gene3D" id="3.30.70.100">
    <property type="match status" value="1"/>
</dbReference>
<proteinExistence type="inferred from homology"/>
<dbReference type="GO" id="GO:0003998">
    <property type="term" value="F:acylphosphatase activity"/>
    <property type="evidence" value="ECO:0007669"/>
    <property type="project" value="UniProtKB-EC"/>
</dbReference>
<comment type="catalytic activity">
    <reaction evidence="3 4">
        <text>an acyl phosphate + H2O = a carboxylate + phosphate + H(+)</text>
        <dbReference type="Rhea" id="RHEA:14965"/>
        <dbReference type="ChEBI" id="CHEBI:15377"/>
        <dbReference type="ChEBI" id="CHEBI:15378"/>
        <dbReference type="ChEBI" id="CHEBI:29067"/>
        <dbReference type="ChEBI" id="CHEBI:43474"/>
        <dbReference type="ChEBI" id="CHEBI:59918"/>
        <dbReference type="EC" id="3.6.1.7"/>
    </reaction>
</comment>
<accession>A0A172U0K2</accession>
<reference evidence="7 8" key="2">
    <citation type="journal article" date="2016" name="Int. J. Syst. Evol. Microbiol.">
        <title>Flavisolibacter tropicus sp. nov., isolated from tropical soil.</title>
        <authorList>
            <person name="Lee J.J."/>
            <person name="Kang M.S."/>
            <person name="Kim G.S."/>
            <person name="Lee C.S."/>
            <person name="Lim S."/>
            <person name="Lee J."/>
            <person name="Roh S.H."/>
            <person name="Kang H."/>
            <person name="Ha J.M."/>
            <person name="Bae S."/>
            <person name="Jung H.Y."/>
            <person name="Kim M.K."/>
        </authorList>
    </citation>
    <scope>NUCLEOTIDE SEQUENCE [LARGE SCALE GENOMIC DNA]</scope>
    <source>
        <strain evidence="7 8">LCS9</strain>
    </source>
</reference>
<gene>
    <name evidence="7" type="ORF">SY85_21745</name>
</gene>
<dbReference type="SUPFAM" id="SSF54975">
    <property type="entry name" value="Acylphosphatase/BLUF domain-like"/>
    <property type="match status" value="1"/>
</dbReference>
<dbReference type="EMBL" id="CP011390">
    <property type="protein sequence ID" value="ANE52708.1"/>
    <property type="molecule type" value="Genomic_DNA"/>
</dbReference>